<dbReference type="Gene3D" id="3.40.50.12780">
    <property type="entry name" value="N-terminal domain of ligase-like"/>
    <property type="match status" value="1"/>
</dbReference>
<dbReference type="Proteomes" id="UP001142153">
    <property type="component" value="Unassembled WGS sequence"/>
</dbReference>
<keyword evidence="4" id="KW-1185">Reference proteome</keyword>
<dbReference type="SUPFAM" id="SSF56801">
    <property type="entry name" value="Acetyl-CoA synthetase-like"/>
    <property type="match status" value="1"/>
</dbReference>
<dbReference type="EMBL" id="JAPZPY010000015">
    <property type="protein sequence ID" value="MCZ8382215.1"/>
    <property type="molecule type" value="Genomic_DNA"/>
</dbReference>
<dbReference type="EC" id="6.2.1.20" evidence="3"/>
<dbReference type="PANTHER" id="PTHR22754">
    <property type="entry name" value="DISCO-INTERACTING PROTEIN 2 DIP2 -RELATED"/>
    <property type="match status" value="1"/>
</dbReference>
<dbReference type="InterPro" id="IPR042099">
    <property type="entry name" value="ANL_N_sf"/>
</dbReference>
<evidence type="ECO:0000259" key="2">
    <source>
        <dbReference type="Pfam" id="PF00501"/>
    </source>
</evidence>
<comment type="similarity">
    <text evidence="1">Belongs to the ATP-dependent AMP-binding enzyme family.</text>
</comment>
<name>A0ABT4Q0A1_9MYCO</name>
<protein>
    <submittedName>
        <fullName evidence="3">Long-chain-fatty acid--ACP ligase MbtM</fullName>
        <ecNumber evidence="3">6.2.1.20</ecNumber>
    </submittedName>
</protein>
<proteinExistence type="inferred from homology"/>
<evidence type="ECO:0000313" key="3">
    <source>
        <dbReference type="EMBL" id="MCZ8382215.1"/>
    </source>
</evidence>
<gene>
    <name evidence="3" type="primary">mbtM</name>
    <name evidence="3" type="ORF">O6P37_25420</name>
</gene>
<evidence type="ECO:0000256" key="1">
    <source>
        <dbReference type="ARBA" id="ARBA00006432"/>
    </source>
</evidence>
<feature type="domain" description="AMP-dependent synthetase/ligase" evidence="2">
    <location>
        <begin position="13"/>
        <end position="388"/>
    </location>
</feature>
<dbReference type="GO" id="GO:0008922">
    <property type="term" value="F:long-chain fatty acid [acyl-carrier-protein] ligase activity"/>
    <property type="evidence" value="ECO:0007669"/>
    <property type="project" value="UniProtKB-EC"/>
</dbReference>
<comment type="caution">
    <text evidence="3">The sequence shown here is derived from an EMBL/GenBank/DDBJ whole genome shotgun (WGS) entry which is preliminary data.</text>
</comment>
<dbReference type="Gene3D" id="3.30.300.30">
    <property type="match status" value="1"/>
</dbReference>
<dbReference type="PROSITE" id="PS00455">
    <property type="entry name" value="AMP_BINDING"/>
    <property type="match status" value="1"/>
</dbReference>
<dbReference type="Pfam" id="PF00501">
    <property type="entry name" value="AMP-binding"/>
    <property type="match status" value="1"/>
</dbReference>
<accession>A0ABT4Q0A1</accession>
<evidence type="ECO:0000313" key="4">
    <source>
        <dbReference type="Proteomes" id="UP001142153"/>
    </source>
</evidence>
<dbReference type="PANTHER" id="PTHR22754:SF32">
    <property type="entry name" value="DISCO-INTERACTING PROTEIN 2"/>
    <property type="match status" value="1"/>
</dbReference>
<dbReference type="RefSeq" id="WP_269896681.1">
    <property type="nucleotide sequence ID" value="NZ_JAPZPY010000015.1"/>
</dbReference>
<dbReference type="InterPro" id="IPR045851">
    <property type="entry name" value="AMP-bd_C_sf"/>
</dbReference>
<dbReference type="NCBIfam" id="NF004510">
    <property type="entry name" value="PRK05851.1"/>
    <property type="match status" value="1"/>
</dbReference>
<keyword evidence="3" id="KW-0436">Ligase</keyword>
<sequence>MTSSLGAALADTLRHSPNDLVVLGDGDWVRHPWPEVFVRAENVAERLLDDGVSAVGLVGEPTVEFIASIVGAFVAGAAVSILPGPVRGADSGQWALSTVDRLKNIGVQRILSNGSYLERLGSIVEPQMLNDVAAVAHPRRSSTFTAPAASVDVAILQGTAGSTGSPRTVRLSPDAVLANLQGLNARIGVDISDDVGCSWLPLYHDMGLSFLLSGALAGVEVWQAPTAAFQASPFRWLNWLSEGGASITAAPNMAYGMIGKYSRRVTGIDLSRLRFALNGGEPVDFELTQRFATEMARFGFDAGALAPSYGLAEATCAVTVPVPGRGLMVDETVVQTDTGATPRRHTVLGEAIDGMEVRIEPRDDVSADGSDREVGEVLIRGTSMMSGYVGETAHGPGDWFRTGDLGYFVDGGLVVCGRAKELITVAGRNIFPAEVEGVAAQVNGVREGAVVAVGVGERSIRPGLAIVAEFRGPNEDDARTQVIQQVASECGVVPSDVTFVRPGSLPRTSSGKLKRLEVKRSIVGAAD</sequence>
<dbReference type="InterPro" id="IPR000873">
    <property type="entry name" value="AMP-dep_synth/lig_dom"/>
</dbReference>
<organism evidence="3 4">
    <name type="scientific">Mycobacterium hippophais</name>
    <dbReference type="NCBI Taxonomy" id="3016340"/>
    <lineage>
        <taxon>Bacteria</taxon>
        <taxon>Bacillati</taxon>
        <taxon>Actinomycetota</taxon>
        <taxon>Actinomycetes</taxon>
        <taxon>Mycobacteriales</taxon>
        <taxon>Mycobacteriaceae</taxon>
        <taxon>Mycobacterium</taxon>
    </lineage>
</organism>
<dbReference type="InterPro" id="IPR020845">
    <property type="entry name" value="AMP-binding_CS"/>
</dbReference>
<reference evidence="3" key="1">
    <citation type="submission" date="2022-12" db="EMBL/GenBank/DDBJ databases">
        <authorList>
            <person name="Deng Y."/>
            <person name="Zhang Y.-Q."/>
        </authorList>
    </citation>
    <scope>NUCLEOTIDE SEQUENCE</scope>
    <source>
        <strain evidence="3">CPCC 205372</strain>
    </source>
</reference>